<gene>
    <name evidence="5" type="ORF">S01H4_12401</name>
</gene>
<evidence type="ECO:0000256" key="1">
    <source>
        <dbReference type="ARBA" id="ARBA00022491"/>
    </source>
</evidence>
<keyword evidence="2" id="KW-0805">Transcription regulation</keyword>
<keyword evidence="1" id="KW-0678">Repressor</keyword>
<dbReference type="Pfam" id="PF01475">
    <property type="entry name" value="FUR"/>
    <property type="match status" value="1"/>
</dbReference>
<dbReference type="EMBL" id="BART01005257">
    <property type="protein sequence ID" value="GAG63347.1"/>
    <property type="molecule type" value="Genomic_DNA"/>
</dbReference>
<dbReference type="InterPro" id="IPR036390">
    <property type="entry name" value="WH_DNA-bd_sf"/>
</dbReference>
<dbReference type="GO" id="GO:0003677">
    <property type="term" value="F:DNA binding"/>
    <property type="evidence" value="ECO:0007669"/>
    <property type="project" value="UniProtKB-KW"/>
</dbReference>
<dbReference type="AlphaFoldDB" id="X0ZZL3"/>
<dbReference type="GO" id="GO:0003700">
    <property type="term" value="F:DNA-binding transcription factor activity"/>
    <property type="evidence" value="ECO:0007669"/>
    <property type="project" value="InterPro"/>
</dbReference>
<sequence>MLQSGLITETFRCQDKISYENIFNKKHHDHLFCIKCGKTIEFFNEKIERLQNEVCKKYNFKPLEHRLGIKGYCEDCYKKLKK</sequence>
<dbReference type="InterPro" id="IPR002481">
    <property type="entry name" value="FUR"/>
</dbReference>
<organism evidence="5">
    <name type="scientific">marine sediment metagenome</name>
    <dbReference type="NCBI Taxonomy" id="412755"/>
    <lineage>
        <taxon>unclassified sequences</taxon>
        <taxon>metagenomes</taxon>
        <taxon>ecological metagenomes</taxon>
    </lineage>
</organism>
<evidence type="ECO:0000256" key="2">
    <source>
        <dbReference type="ARBA" id="ARBA00023015"/>
    </source>
</evidence>
<comment type="caution">
    <text evidence="5">The sequence shown here is derived from an EMBL/GenBank/DDBJ whole genome shotgun (WGS) entry which is preliminary data.</text>
</comment>
<proteinExistence type="predicted"/>
<dbReference type="InterPro" id="IPR043135">
    <property type="entry name" value="Fur_C"/>
</dbReference>
<evidence type="ECO:0000313" key="5">
    <source>
        <dbReference type="EMBL" id="GAG63347.1"/>
    </source>
</evidence>
<protein>
    <recommendedName>
        <fullName evidence="6">Ferric uptake regulation protein</fullName>
    </recommendedName>
</protein>
<evidence type="ECO:0000256" key="3">
    <source>
        <dbReference type="ARBA" id="ARBA00023125"/>
    </source>
</evidence>
<dbReference type="SUPFAM" id="SSF46785">
    <property type="entry name" value="Winged helix' DNA-binding domain"/>
    <property type="match status" value="1"/>
</dbReference>
<dbReference type="Gene3D" id="3.30.1490.190">
    <property type="match status" value="1"/>
</dbReference>
<reference evidence="5" key="1">
    <citation type="journal article" date="2014" name="Front. Microbiol.">
        <title>High frequency of phylogenetically diverse reductive dehalogenase-homologous genes in deep subseafloor sedimentary metagenomes.</title>
        <authorList>
            <person name="Kawai M."/>
            <person name="Futagami T."/>
            <person name="Toyoda A."/>
            <person name="Takaki Y."/>
            <person name="Nishi S."/>
            <person name="Hori S."/>
            <person name="Arai W."/>
            <person name="Tsubouchi T."/>
            <person name="Morono Y."/>
            <person name="Uchiyama I."/>
            <person name="Ito T."/>
            <person name="Fujiyama A."/>
            <person name="Inagaki F."/>
            <person name="Takami H."/>
        </authorList>
    </citation>
    <scope>NUCLEOTIDE SEQUENCE</scope>
    <source>
        <strain evidence="5">Expedition CK06-06</strain>
    </source>
</reference>
<keyword evidence="4" id="KW-0804">Transcription</keyword>
<evidence type="ECO:0008006" key="6">
    <source>
        <dbReference type="Google" id="ProtNLM"/>
    </source>
</evidence>
<accession>X0ZZL3</accession>
<name>X0ZZL3_9ZZZZ</name>
<evidence type="ECO:0000256" key="4">
    <source>
        <dbReference type="ARBA" id="ARBA00023163"/>
    </source>
</evidence>
<keyword evidence="3" id="KW-0238">DNA-binding</keyword>